<protein>
    <submittedName>
        <fullName evidence="1">Uncharacterized protein</fullName>
    </submittedName>
</protein>
<keyword evidence="2" id="KW-1185">Reference proteome</keyword>
<evidence type="ECO:0000313" key="1">
    <source>
        <dbReference type="EMBL" id="MTW09203.1"/>
    </source>
</evidence>
<organism evidence="1 2">
    <name type="scientific">Massilia eburnea</name>
    <dbReference type="NCBI Taxonomy" id="1776165"/>
    <lineage>
        <taxon>Bacteria</taxon>
        <taxon>Pseudomonadati</taxon>
        <taxon>Pseudomonadota</taxon>
        <taxon>Betaproteobacteria</taxon>
        <taxon>Burkholderiales</taxon>
        <taxon>Oxalobacteraceae</taxon>
        <taxon>Telluria group</taxon>
        <taxon>Massilia</taxon>
    </lineage>
</organism>
<comment type="caution">
    <text evidence="1">The sequence shown here is derived from an EMBL/GenBank/DDBJ whole genome shotgun (WGS) entry which is preliminary data.</text>
</comment>
<accession>A0A6L6QBU1</accession>
<dbReference type="AlphaFoldDB" id="A0A6L6QBU1"/>
<dbReference type="OrthoDB" id="9812943at2"/>
<name>A0A6L6QBU1_9BURK</name>
<gene>
    <name evidence="1" type="ORF">GM658_01185</name>
</gene>
<evidence type="ECO:0000313" key="2">
    <source>
        <dbReference type="Proteomes" id="UP000472320"/>
    </source>
</evidence>
<sequence>MAEAAQMLGTELSSDSMIVEPPAVARGFDFRLKNGDEVQIFIKRGQVPLTFEGGGDLSLYRAIEVKGVRRLRSNGEITCVGSEIVWFYDCAKPQAAGQQLK</sequence>
<reference evidence="1 2" key="1">
    <citation type="submission" date="2019-11" db="EMBL/GenBank/DDBJ databases">
        <title>Type strains purchased from KCTC, JCM and DSMZ.</title>
        <authorList>
            <person name="Lu H."/>
        </authorList>
    </citation>
    <scope>NUCLEOTIDE SEQUENCE [LARGE SCALE GENOMIC DNA]</scope>
    <source>
        <strain evidence="1 2">JCM 31587</strain>
    </source>
</reference>
<dbReference type="Proteomes" id="UP000472320">
    <property type="component" value="Unassembled WGS sequence"/>
</dbReference>
<dbReference type="EMBL" id="WNKX01000001">
    <property type="protein sequence ID" value="MTW09203.1"/>
    <property type="molecule type" value="Genomic_DNA"/>
</dbReference>
<proteinExistence type="predicted"/>